<dbReference type="RefSeq" id="WP_122399204.1">
    <property type="nucleotide sequence ID" value="NZ_RFFJ01000185.1"/>
</dbReference>
<dbReference type="SUPFAM" id="SSF53474">
    <property type="entry name" value="alpha/beta-Hydrolases"/>
    <property type="match status" value="1"/>
</dbReference>
<feature type="domain" description="AB hydrolase-1" evidence="1">
    <location>
        <begin position="25"/>
        <end position="161"/>
    </location>
</feature>
<name>A0A3M2L816_9ACTN</name>
<gene>
    <name evidence="2" type="ORF">EBN88_24295</name>
</gene>
<sequence>MYTPESGTLEVPGATLYFERRGSGPVLLLVPGGAGDAGVFAGLAPRLADRFTVVALDPRGMSRSIAHDPEEAPDVAVWSEDAHRLLAALTPGREAFVLGTSSGAIVALDLLARHPEGLARVVAHEPPLLGLLPEPEPHRALFAEVRDTFRERGAGPAMARFAEGLGGGREAEGEQPTEQPAEPPPAVREMAARMHANTPRFLDGVLVPFSGSTPDLAALGRAADRLVPAVGRESKGQEPLSGPATRLAEALGVELATFPGGHLGVVERPEEFAAELLAVLG</sequence>
<comment type="caution">
    <text evidence="2">The sequence shown here is derived from an EMBL/GenBank/DDBJ whole genome shotgun (WGS) entry which is preliminary data.</text>
</comment>
<proteinExistence type="predicted"/>
<dbReference type="PANTHER" id="PTHR43433:SF5">
    <property type="entry name" value="AB HYDROLASE-1 DOMAIN-CONTAINING PROTEIN"/>
    <property type="match status" value="1"/>
</dbReference>
<dbReference type="GO" id="GO:0046503">
    <property type="term" value="P:glycerolipid catabolic process"/>
    <property type="evidence" value="ECO:0007669"/>
    <property type="project" value="TreeGrafter"/>
</dbReference>
<protein>
    <submittedName>
        <fullName evidence="2">Alpha/beta hydrolase</fullName>
    </submittedName>
</protein>
<organism evidence="2 3">
    <name type="scientific">Streptomyces triticirhizae</name>
    <dbReference type="NCBI Taxonomy" id="2483353"/>
    <lineage>
        <taxon>Bacteria</taxon>
        <taxon>Bacillati</taxon>
        <taxon>Actinomycetota</taxon>
        <taxon>Actinomycetes</taxon>
        <taxon>Kitasatosporales</taxon>
        <taxon>Streptomycetaceae</taxon>
        <taxon>Streptomyces</taxon>
    </lineage>
</organism>
<reference evidence="2 3" key="1">
    <citation type="submission" date="2018-10" db="EMBL/GenBank/DDBJ databases">
        <title>Isolation, diversity and antifungal activity of actinobacteria from wheat.</title>
        <authorList>
            <person name="Han C."/>
        </authorList>
    </citation>
    <scope>NUCLEOTIDE SEQUENCE [LARGE SCALE GENOMIC DNA]</scope>
    <source>
        <strain evidence="2 3">NEAU-YY642</strain>
    </source>
</reference>
<keyword evidence="3" id="KW-1185">Reference proteome</keyword>
<evidence type="ECO:0000313" key="2">
    <source>
        <dbReference type="EMBL" id="RMI33789.1"/>
    </source>
</evidence>
<dbReference type="EMBL" id="RFFJ01000185">
    <property type="protein sequence ID" value="RMI33789.1"/>
    <property type="molecule type" value="Genomic_DNA"/>
</dbReference>
<dbReference type="InterPro" id="IPR000073">
    <property type="entry name" value="AB_hydrolase_1"/>
</dbReference>
<dbReference type="PANTHER" id="PTHR43433">
    <property type="entry name" value="HYDROLASE, ALPHA/BETA FOLD FAMILY PROTEIN"/>
    <property type="match status" value="1"/>
</dbReference>
<accession>A0A3M2L816</accession>
<evidence type="ECO:0000259" key="1">
    <source>
        <dbReference type="Pfam" id="PF00561"/>
    </source>
</evidence>
<evidence type="ECO:0000313" key="3">
    <source>
        <dbReference type="Proteomes" id="UP000278673"/>
    </source>
</evidence>
<dbReference type="GO" id="GO:0004806">
    <property type="term" value="F:triacylglycerol lipase activity"/>
    <property type="evidence" value="ECO:0007669"/>
    <property type="project" value="TreeGrafter"/>
</dbReference>
<keyword evidence="2" id="KW-0378">Hydrolase</keyword>
<dbReference type="Gene3D" id="3.40.50.1820">
    <property type="entry name" value="alpha/beta hydrolase"/>
    <property type="match status" value="1"/>
</dbReference>
<dbReference type="Pfam" id="PF00561">
    <property type="entry name" value="Abhydrolase_1"/>
    <property type="match status" value="1"/>
</dbReference>
<dbReference type="AlphaFoldDB" id="A0A3M2L816"/>
<dbReference type="InterPro" id="IPR029058">
    <property type="entry name" value="AB_hydrolase_fold"/>
</dbReference>
<dbReference type="Proteomes" id="UP000278673">
    <property type="component" value="Unassembled WGS sequence"/>
</dbReference>
<dbReference type="InterPro" id="IPR050471">
    <property type="entry name" value="AB_hydrolase"/>
</dbReference>